<proteinExistence type="predicted"/>
<reference evidence="1" key="1">
    <citation type="submission" date="2017-09" db="EMBL/GenBank/DDBJ databases">
        <title>Polyketide synthases of a Diaporthe helianthi virulent isolate.</title>
        <authorList>
            <person name="Baroncelli R."/>
        </authorList>
    </citation>
    <scope>NUCLEOTIDE SEQUENCE [LARGE SCALE GENOMIC DNA]</scope>
    <source>
        <strain evidence="1">7/96</strain>
    </source>
</reference>
<evidence type="ECO:0000313" key="2">
    <source>
        <dbReference type="Proteomes" id="UP000094444"/>
    </source>
</evidence>
<dbReference type="Proteomes" id="UP000094444">
    <property type="component" value="Unassembled WGS sequence"/>
</dbReference>
<dbReference type="EMBL" id="MAVT02000556">
    <property type="protein sequence ID" value="POS74937.1"/>
    <property type="molecule type" value="Genomic_DNA"/>
</dbReference>
<sequence>MSSNMPGSAQGMVFDPDPPYSPIDLNMAQHLTHSQFADQIALRGENDILSWVSLASEYHRIKSGPNALTEDELWARVLNLTQDDKDIFYQHLPNAMALRLLAPRAGQEYQFESRTTVENGKKCYKYQCLAPGCTFNSKDKGRHMDGIHVKDIDRGLCCPYKRCQYKCYSTRVSELTLHCKGHKKKNERLQRQGKPITEILHCFL</sequence>
<dbReference type="OrthoDB" id="10532981at2759"/>
<dbReference type="AlphaFoldDB" id="A0A2P5HXH1"/>
<comment type="caution">
    <text evidence="1">The sequence shown here is derived from an EMBL/GenBank/DDBJ whole genome shotgun (WGS) entry which is preliminary data.</text>
</comment>
<keyword evidence="2" id="KW-1185">Reference proteome</keyword>
<accession>A0A2P5HXH1</accession>
<gene>
    <name evidence="1" type="ORF">DHEL01_v206673</name>
</gene>
<organism evidence="1 2">
    <name type="scientific">Diaporthe helianthi</name>
    <dbReference type="NCBI Taxonomy" id="158607"/>
    <lineage>
        <taxon>Eukaryota</taxon>
        <taxon>Fungi</taxon>
        <taxon>Dikarya</taxon>
        <taxon>Ascomycota</taxon>
        <taxon>Pezizomycotina</taxon>
        <taxon>Sordariomycetes</taxon>
        <taxon>Sordariomycetidae</taxon>
        <taxon>Diaporthales</taxon>
        <taxon>Diaporthaceae</taxon>
        <taxon>Diaporthe</taxon>
    </lineage>
</organism>
<evidence type="ECO:0000313" key="1">
    <source>
        <dbReference type="EMBL" id="POS74937.1"/>
    </source>
</evidence>
<name>A0A2P5HXH1_DIAHE</name>
<dbReference type="InParanoid" id="A0A2P5HXH1"/>
<protein>
    <submittedName>
        <fullName evidence="1">Uncharacterized protein</fullName>
    </submittedName>
</protein>